<dbReference type="EMBL" id="DS017033">
    <property type="protein sequence ID" value="KMU91220.1"/>
    <property type="molecule type" value="Genomic_DNA"/>
</dbReference>
<evidence type="ECO:0000256" key="5">
    <source>
        <dbReference type="ARBA" id="ARBA00023242"/>
    </source>
</evidence>
<keyword evidence="2" id="KW-0597">Phosphoprotein</keyword>
<keyword evidence="5" id="KW-0539">Nucleus</keyword>
<dbReference type="VEuPathDB" id="FungiDB:CIHG_09032"/>
<comment type="subcellular location">
    <subcellularLocation>
        <location evidence="1">Nucleus</location>
    </subcellularLocation>
</comment>
<dbReference type="Gene3D" id="1.25.10.10">
    <property type="entry name" value="Leucine-rich Repeat Variant"/>
    <property type="match status" value="1"/>
</dbReference>
<dbReference type="InterPro" id="IPR039678">
    <property type="entry name" value="CTNNBL1"/>
</dbReference>
<dbReference type="PANTHER" id="PTHR14978">
    <property type="entry name" value="BETA-CATENIN-LIKE PROTEIN 1 NUCLEAR ASSOCIATED PROTEIN"/>
    <property type="match status" value="1"/>
</dbReference>
<gene>
    <name evidence="7" type="ORF">CIHG_09032</name>
</gene>
<dbReference type="InterPro" id="IPR011989">
    <property type="entry name" value="ARM-like"/>
</dbReference>
<sequence length="83" mass="9331">MAVEWLSRRLDVGLFSLQIIDVILAWLVAEDDGAKARINSLLSEQDQDLSIIRATLEEQLSGLEGPEGEEEEKDMLTTLLEFI</sequence>
<dbReference type="Proteomes" id="UP000054563">
    <property type="component" value="Unassembled WGS sequence"/>
</dbReference>
<accession>A0A0J8S1H2</accession>
<evidence type="ECO:0000256" key="4">
    <source>
        <dbReference type="ARBA" id="ARBA00023054"/>
    </source>
</evidence>
<keyword evidence="3" id="KW-0677">Repeat</keyword>
<dbReference type="Pfam" id="PF08216">
    <property type="entry name" value="CTNNBL"/>
    <property type="match status" value="1"/>
</dbReference>
<name>A0A0J8S1H2_COCIT</name>
<evidence type="ECO:0000313" key="7">
    <source>
        <dbReference type="EMBL" id="KMU91220.1"/>
    </source>
</evidence>
<organism evidence="7 8">
    <name type="scientific">Coccidioides immitis H538.4</name>
    <dbReference type="NCBI Taxonomy" id="396776"/>
    <lineage>
        <taxon>Eukaryota</taxon>
        <taxon>Fungi</taxon>
        <taxon>Dikarya</taxon>
        <taxon>Ascomycota</taxon>
        <taxon>Pezizomycotina</taxon>
        <taxon>Eurotiomycetes</taxon>
        <taxon>Eurotiomycetidae</taxon>
        <taxon>Onygenales</taxon>
        <taxon>Onygenaceae</taxon>
        <taxon>Coccidioides</taxon>
    </lineage>
</organism>
<dbReference type="InterPro" id="IPR013180">
    <property type="entry name" value="CTNNBL1_N"/>
</dbReference>
<feature type="domain" description="Beta-catenin-like protein 1 N-terminal" evidence="6">
    <location>
        <begin position="3"/>
        <end position="57"/>
    </location>
</feature>
<evidence type="ECO:0000256" key="3">
    <source>
        <dbReference type="ARBA" id="ARBA00022737"/>
    </source>
</evidence>
<dbReference type="PANTHER" id="PTHR14978:SF0">
    <property type="entry name" value="BETA-CATENIN-LIKE PROTEIN 1"/>
    <property type="match status" value="1"/>
</dbReference>
<reference evidence="8" key="1">
    <citation type="journal article" date="2010" name="Genome Res.">
        <title>Population genomic sequencing of Coccidioides fungi reveals recent hybridization and transposon control.</title>
        <authorList>
            <person name="Neafsey D.E."/>
            <person name="Barker B.M."/>
            <person name="Sharpton T.J."/>
            <person name="Stajich J.E."/>
            <person name="Park D.J."/>
            <person name="Whiston E."/>
            <person name="Hung C.-Y."/>
            <person name="McMahan C."/>
            <person name="White J."/>
            <person name="Sykes S."/>
            <person name="Heiman D."/>
            <person name="Young S."/>
            <person name="Zeng Q."/>
            <person name="Abouelleil A."/>
            <person name="Aftuck L."/>
            <person name="Bessette D."/>
            <person name="Brown A."/>
            <person name="FitzGerald M."/>
            <person name="Lui A."/>
            <person name="Macdonald J.P."/>
            <person name="Priest M."/>
            <person name="Orbach M.J."/>
            <person name="Galgiani J.N."/>
            <person name="Kirkland T.N."/>
            <person name="Cole G.T."/>
            <person name="Birren B.W."/>
            <person name="Henn M.R."/>
            <person name="Taylor J.W."/>
            <person name="Rounsley S.D."/>
        </authorList>
    </citation>
    <scope>NUCLEOTIDE SEQUENCE [LARGE SCALE GENOMIC DNA]</scope>
    <source>
        <strain evidence="8">H538.4</strain>
    </source>
</reference>
<dbReference type="STRING" id="396776.A0A0J8S1H2"/>
<evidence type="ECO:0000259" key="6">
    <source>
        <dbReference type="Pfam" id="PF08216"/>
    </source>
</evidence>
<dbReference type="AlphaFoldDB" id="A0A0J8S1H2"/>
<evidence type="ECO:0000256" key="1">
    <source>
        <dbReference type="ARBA" id="ARBA00004123"/>
    </source>
</evidence>
<keyword evidence="4" id="KW-0175">Coiled coil</keyword>
<protein>
    <recommendedName>
        <fullName evidence="6">Beta-catenin-like protein 1 N-terminal domain-containing protein</fullName>
    </recommendedName>
</protein>
<proteinExistence type="predicted"/>
<dbReference type="GO" id="GO:0005681">
    <property type="term" value="C:spliceosomal complex"/>
    <property type="evidence" value="ECO:0007669"/>
    <property type="project" value="TreeGrafter"/>
</dbReference>
<evidence type="ECO:0000256" key="2">
    <source>
        <dbReference type="ARBA" id="ARBA00022553"/>
    </source>
</evidence>
<evidence type="ECO:0000313" key="8">
    <source>
        <dbReference type="Proteomes" id="UP000054563"/>
    </source>
</evidence>